<gene>
    <name evidence="2" type="ORF">FIBSPDRAFT_740260</name>
</gene>
<dbReference type="Gene3D" id="1.10.357.40">
    <property type="entry name" value="YbiA-like"/>
    <property type="match status" value="1"/>
</dbReference>
<accession>A0A166K6L0</accession>
<feature type="domain" description="NADAR" evidence="1">
    <location>
        <begin position="19"/>
        <end position="153"/>
    </location>
</feature>
<reference evidence="2 3" key="1">
    <citation type="journal article" date="2016" name="Mol. Biol. Evol.">
        <title>Comparative Genomics of Early-Diverging Mushroom-Forming Fungi Provides Insights into the Origins of Lignocellulose Decay Capabilities.</title>
        <authorList>
            <person name="Nagy L.G."/>
            <person name="Riley R."/>
            <person name="Tritt A."/>
            <person name="Adam C."/>
            <person name="Daum C."/>
            <person name="Floudas D."/>
            <person name="Sun H."/>
            <person name="Yadav J.S."/>
            <person name="Pangilinan J."/>
            <person name="Larsson K.H."/>
            <person name="Matsuura K."/>
            <person name="Barry K."/>
            <person name="Labutti K."/>
            <person name="Kuo R."/>
            <person name="Ohm R.A."/>
            <person name="Bhattacharya S.S."/>
            <person name="Shirouzu T."/>
            <person name="Yoshinaga Y."/>
            <person name="Martin F.M."/>
            <person name="Grigoriev I.V."/>
            <person name="Hibbett D.S."/>
        </authorList>
    </citation>
    <scope>NUCLEOTIDE SEQUENCE [LARGE SCALE GENOMIC DNA]</scope>
    <source>
        <strain evidence="2 3">CBS 109695</strain>
    </source>
</reference>
<organism evidence="2 3">
    <name type="scientific">Athelia psychrophila</name>
    <dbReference type="NCBI Taxonomy" id="1759441"/>
    <lineage>
        <taxon>Eukaryota</taxon>
        <taxon>Fungi</taxon>
        <taxon>Dikarya</taxon>
        <taxon>Basidiomycota</taxon>
        <taxon>Agaricomycotina</taxon>
        <taxon>Agaricomycetes</taxon>
        <taxon>Agaricomycetidae</taxon>
        <taxon>Atheliales</taxon>
        <taxon>Atheliaceae</taxon>
        <taxon>Athelia</taxon>
    </lineage>
</organism>
<dbReference type="InterPro" id="IPR037238">
    <property type="entry name" value="YbiA-like_sf"/>
</dbReference>
<evidence type="ECO:0000313" key="3">
    <source>
        <dbReference type="Proteomes" id="UP000076532"/>
    </source>
</evidence>
<protein>
    <submittedName>
        <fullName evidence="2">DUF1768-domain-containing protein</fullName>
    </submittedName>
</protein>
<sequence>MTEPDPNRGPPVRFDHMSPLSGFMNHSPHRVLYQNQMYPTALHLLEAIKFLGHRPDLADRIRAVRDARDVYPLSASMHEFVRGDWGQVFLQMVEEVLYMKFKQHPDLRTQLMNTGTADIIYSEPEDAYWGEGPLGQGTNELGKSIMRVRDRLRKEGYTDGGGQP</sequence>
<dbReference type="CDD" id="cd15457">
    <property type="entry name" value="NADAR"/>
    <property type="match status" value="1"/>
</dbReference>
<keyword evidence="3" id="KW-1185">Reference proteome</keyword>
<dbReference type="OrthoDB" id="206452at2759"/>
<dbReference type="InterPro" id="IPR012816">
    <property type="entry name" value="NADAR"/>
</dbReference>
<dbReference type="SUPFAM" id="SSF143990">
    <property type="entry name" value="YbiA-like"/>
    <property type="match status" value="1"/>
</dbReference>
<proteinExistence type="predicted"/>
<dbReference type="Pfam" id="PF08719">
    <property type="entry name" value="NADAR"/>
    <property type="match status" value="1"/>
</dbReference>
<name>A0A166K6L0_9AGAM</name>
<dbReference type="Proteomes" id="UP000076532">
    <property type="component" value="Unassembled WGS sequence"/>
</dbReference>
<dbReference type="AlphaFoldDB" id="A0A166K6L0"/>
<dbReference type="EMBL" id="KV417546">
    <property type="protein sequence ID" value="KZP21585.1"/>
    <property type="molecule type" value="Genomic_DNA"/>
</dbReference>
<evidence type="ECO:0000313" key="2">
    <source>
        <dbReference type="EMBL" id="KZP21585.1"/>
    </source>
</evidence>
<dbReference type="STRING" id="436010.A0A166K6L0"/>
<evidence type="ECO:0000259" key="1">
    <source>
        <dbReference type="Pfam" id="PF08719"/>
    </source>
</evidence>